<comment type="pathway">
    <text evidence="2 12">Metabolic intermediate biosynthesis; (R)-mevalonate biosynthesis; (R)-mevalonate from acetyl-CoA: step 3/3.</text>
</comment>
<dbReference type="SUPFAM" id="SSF82866">
    <property type="entry name" value="Multidrug efflux transporter AcrB transmembrane domain"/>
    <property type="match status" value="1"/>
</dbReference>
<dbReference type="PROSITE" id="PS01192">
    <property type="entry name" value="HMG_COA_REDUCTASE_3"/>
    <property type="match status" value="1"/>
</dbReference>
<keyword evidence="5 12" id="KW-0256">Endoplasmic reticulum</keyword>
<keyword evidence="9 12" id="KW-0472">Membrane</keyword>
<evidence type="ECO:0000256" key="3">
    <source>
        <dbReference type="ARBA" id="ARBA00007661"/>
    </source>
</evidence>
<dbReference type="FunFam" id="1.10.3270.10:FF:000001">
    <property type="entry name" value="3-hydroxy-3-methylglutaryl coenzyme A reductase"/>
    <property type="match status" value="1"/>
</dbReference>
<dbReference type="AlphaFoldDB" id="A0AAD9KW00"/>
<dbReference type="CDD" id="cd00643">
    <property type="entry name" value="HMG-CoA_reductase_classI"/>
    <property type="match status" value="1"/>
</dbReference>
<dbReference type="PROSITE" id="PS00318">
    <property type="entry name" value="HMG_COA_REDUCTASE_2"/>
    <property type="match status" value="1"/>
</dbReference>
<accession>A0AAD9KW00</accession>
<dbReference type="FunFam" id="3.30.70.420:FF:000001">
    <property type="entry name" value="3-hydroxy-3-methylglutaryl coenzyme A reductase"/>
    <property type="match status" value="1"/>
</dbReference>
<gene>
    <name evidence="15" type="ORF">NP493_532g01007</name>
</gene>
<evidence type="ECO:0000313" key="15">
    <source>
        <dbReference type="EMBL" id="KAK2178713.1"/>
    </source>
</evidence>
<dbReference type="GO" id="GO:0005789">
    <property type="term" value="C:endoplasmic reticulum membrane"/>
    <property type="evidence" value="ECO:0007669"/>
    <property type="project" value="UniProtKB-SubCell"/>
</dbReference>
<dbReference type="PROSITE" id="PS51257">
    <property type="entry name" value="PROKAR_LIPOPROTEIN"/>
    <property type="match status" value="1"/>
</dbReference>
<keyword evidence="16" id="KW-1185">Reference proteome</keyword>
<dbReference type="InterPro" id="IPR053958">
    <property type="entry name" value="HMGCR/SNAP/NPC1-like_SSD"/>
</dbReference>
<keyword evidence="4 12" id="KW-0812">Transmembrane</keyword>
<evidence type="ECO:0000256" key="5">
    <source>
        <dbReference type="ARBA" id="ARBA00022824"/>
    </source>
</evidence>
<dbReference type="GO" id="GO:0050661">
    <property type="term" value="F:NADP binding"/>
    <property type="evidence" value="ECO:0007669"/>
    <property type="project" value="InterPro"/>
</dbReference>
<evidence type="ECO:0000256" key="13">
    <source>
        <dbReference type="SAM" id="MobiDB-lite"/>
    </source>
</evidence>
<keyword evidence="8 12" id="KW-0560">Oxidoreductase</keyword>
<dbReference type="GO" id="GO:0016126">
    <property type="term" value="P:sterol biosynthetic process"/>
    <property type="evidence" value="ECO:0007669"/>
    <property type="project" value="TreeGrafter"/>
</dbReference>
<dbReference type="InterPro" id="IPR023076">
    <property type="entry name" value="HMG_CoA_Rdtase_CS"/>
</dbReference>
<dbReference type="InterPro" id="IPR023282">
    <property type="entry name" value="HMG_CoA_Rdtase_N"/>
</dbReference>
<dbReference type="Gene3D" id="3.90.770.10">
    <property type="entry name" value="3-hydroxy-3-methylglutaryl-coenzyme A Reductase, Chain A, domain 2"/>
    <property type="match status" value="1"/>
</dbReference>
<evidence type="ECO:0000256" key="9">
    <source>
        <dbReference type="ARBA" id="ARBA00023136"/>
    </source>
</evidence>
<evidence type="ECO:0000256" key="6">
    <source>
        <dbReference type="ARBA" id="ARBA00022857"/>
    </source>
</evidence>
<dbReference type="GO" id="GO:0008299">
    <property type="term" value="P:isoprenoid biosynthetic process"/>
    <property type="evidence" value="ECO:0007669"/>
    <property type="project" value="InterPro"/>
</dbReference>
<dbReference type="PROSITE" id="PS00066">
    <property type="entry name" value="HMG_COA_REDUCTASE_1"/>
    <property type="match status" value="1"/>
</dbReference>
<dbReference type="NCBIfam" id="TIGR00533">
    <property type="entry name" value="HMG_CoA_R_NADP"/>
    <property type="match status" value="1"/>
</dbReference>
<dbReference type="Proteomes" id="UP001209878">
    <property type="component" value="Unassembled WGS sequence"/>
</dbReference>
<comment type="similarity">
    <text evidence="3 12">Belongs to the HMG-CoA reductase family.</text>
</comment>
<dbReference type="FunFam" id="3.90.770.10:FF:000002">
    <property type="entry name" value="3-hydroxy-3-methylglutaryl coenzyme A reductase"/>
    <property type="match status" value="1"/>
</dbReference>
<dbReference type="InterPro" id="IPR004816">
    <property type="entry name" value="HMG_CoA_Rdtase_metazoan"/>
</dbReference>
<dbReference type="PANTHER" id="PTHR10572:SF24">
    <property type="entry name" value="3-HYDROXY-3-METHYLGLUTARYL-COENZYME A REDUCTASE"/>
    <property type="match status" value="1"/>
</dbReference>
<dbReference type="SUPFAM" id="SSF55035">
    <property type="entry name" value="NAD-binding domain of HMG-CoA reductase"/>
    <property type="match status" value="1"/>
</dbReference>
<feature type="region of interest" description="Disordered" evidence="13">
    <location>
        <begin position="875"/>
        <end position="910"/>
    </location>
</feature>
<evidence type="ECO:0000256" key="11">
    <source>
        <dbReference type="ARBA" id="ARBA00049909"/>
    </source>
</evidence>
<feature type="transmembrane region" description="Helical" evidence="12">
    <location>
        <begin position="58"/>
        <end position="77"/>
    </location>
</feature>
<evidence type="ECO:0000256" key="12">
    <source>
        <dbReference type="RuleBase" id="RU361219"/>
    </source>
</evidence>
<keyword evidence="7 12" id="KW-1133">Transmembrane helix</keyword>
<dbReference type="GO" id="GO:0015936">
    <property type="term" value="P:coenzyme A metabolic process"/>
    <property type="evidence" value="ECO:0007669"/>
    <property type="project" value="InterPro"/>
</dbReference>
<feature type="compositionally biased region" description="Polar residues" evidence="13">
    <location>
        <begin position="362"/>
        <end position="374"/>
    </location>
</feature>
<dbReference type="InterPro" id="IPR023074">
    <property type="entry name" value="HMG_CoA_Rdtase_cat_sf"/>
</dbReference>
<evidence type="ECO:0000256" key="8">
    <source>
        <dbReference type="ARBA" id="ARBA00023002"/>
    </source>
</evidence>
<dbReference type="Gene3D" id="3.30.70.420">
    <property type="entry name" value="Hydroxymethylglutaryl-CoA reductase, class I/II, NAD/NADP-binding domain"/>
    <property type="match status" value="1"/>
</dbReference>
<evidence type="ECO:0000256" key="2">
    <source>
        <dbReference type="ARBA" id="ARBA00005084"/>
    </source>
</evidence>
<feature type="transmembrane region" description="Helical" evidence="12">
    <location>
        <begin position="156"/>
        <end position="183"/>
    </location>
</feature>
<keyword evidence="10" id="KW-0325">Glycoprotein</keyword>
<sequence>MLSRLFRAHGQLCASRPWEVIIGTITLTACLMSMSLFATNDHVCGWNYQCEEVNDVKSSDVIILAITRCLAVMYVYLQFRNLRKLGSKYLLGIAGVFTIFSSFVFSVAVINLVGSDLTGLNEALPFFLLLVDLSKASALARFALSSTSQDEVVDNIGRGMAILGPTITLDAFVETLVIGVGLLSGVKQLEIMCCFGCLSVIANYLAFMTFYPACLALVLELSREKNQGRPCWQLKQLARVLQDEEEEQKPNPVTQRVKIIMSAGLVLVHAHSRWVAASTHHKDDFLLSSKSVSQDLNPDIPLWQFYFQKALAPPLDYSITLSLAAILAVKYVFFDNDPEDVIWQGNSEPIAVIETGSGEEPITQSETKVSSKSSFVEAEDKQVSAEVPEKEDSKAAFIIGDESDSSSSSENDDETPRAARLVETVSVETQTSEGEPQNETPVVTRTLDECVATLRSEAGPNVLTDDEIIQLVKTKHIPAYKLETVLGNHERGISIRRQMLSKSLPAQSALQKLPYTHYDYKYVEGACCENVLGYVPVPVGFAGPLLLDGKLYYVPMATTEGCLIASTNRGCRALSSSGGVHSCLTANGMTRAPVVRFQTAQRASEVKLWMENPDNFALVQDEFNSTSRFARLQKVHIVQSARNLYIRFVVFTGDAMGMNMVSKGAEKALNFLVDTHFPDMEILSLSGNFCTDKKPCAINWLEGRGKSVVCDAIVPASIVTSTLKTTVTALVELNIAKNLMGSAMAGSIGGFNAHAANTVTAIYIATGQDPAQNVCSSNCLTVMEATGTNNEDLYVSCTMPSIEVGTIGGGTVLPPQAACLEMLGVRGAHKECPGENACKLARVVCATVVASELSLMSALAAGHLVRSHLKHNRSVLNMNPNATPALPPSLTPPAPHRKTNEPGTCINRAS</sequence>
<dbReference type="PROSITE" id="PS50156">
    <property type="entry name" value="SSD"/>
    <property type="match status" value="1"/>
</dbReference>
<organism evidence="15 16">
    <name type="scientific">Ridgeia piscesae</name>
    <name type="common">Tubeworm</name>
    <dbReference type="NCBI Taxonomy" id="27915"/>
    <lineage>
        <taxon>Eukaryota</taxon>
        <taxon>Metazoa</taxon>
        <taxon>Spiralia</taxon>
        <taxon>Lophotrochozoa</taxon>
        <taxon>Annelida</taxon>
        <taxon>Polychaeta</taxon>
        <taxon>Sedentaria</taxon>
        <taxon>Canalipalpata</taxon>
        <taxon>Sabellida</taxon>
        <taxon>Siboglinidae</taxon>
        <taxon>Ridgeia</taxon>
    </lineage>
</organism>
<dbReference type="InterPro" id="IPR009023">
    <property type="entry name" value="HMG_CoA_Rdtase_NAD(P)-bd_sf"/>
</dbReference>
<feature type="region of interest" description="Disordered" evidence="13">
    <location>
        <begin position="355"/>
        <end position="417"/>
    </location>
</feature>
<dbReference type="InterPro" id="IPR004554">
    <property type="entry name" value="HMG_CoA_Rdtase_eu_arc"/>
</dbReference>
<feature type="transmembrane region" description="Helical" evidence="12">
    <location>
        <begin position="189"/>
        <end position="219"/>
    </location>
</feature>
<evidence type="ECO:0000256" key="4">
    <source>
        <dbReference type="ARBA" id="ARBA00022692"/>
    </source>
</evidence>
<keyword evidence="6 12" id="KW-0521">NADP</keyword>
<feature type="transmembrane region" description="Helical" evidence="12">
    <location>
        <begin position="20"/>
        <end position="38"/>
    </location>
</feature>
<comment type="subcellular location">
    <subcellularLocation>
        <location evidence="1 12">Endoplasmic reticulum membrane</location>
        <topology evidence="1 12">Multi-pass membrane protein</topology>
    </subcellularLocation>
</comment>
<dbReference type="Pfam" id="PF12349">
    <property type="entry name" value="Sterol-sensing"/>
    <property type="match status" value="1"/>
</dbReference>
<comment type="caution">
    <text evidence="15">The sequence shown here is derived from an EMBL/GenBank/DDBJ whole genome shotgun (WGS) entry which is preliminary data.</text>
</comment>
<dbReference type="InterPro" id="IPR009029">
    <property type="entry name" value="HMG_CoA_Rdtase_sub-bd_dom_sf"/>
</dbReference>
<feature type="transmembrane region" description="Helical" evidence="12">
    <location>
        <begin position="89"/>
        <end position="112"/>
    </location>
</feature>
<dbReference type="GO" id="GO:0005778">
    <property type="term" value="C:peroxisomal membrane"/>
    <property type="evidence" value="ECO:0007669"/>
    <property type="project" value="TreeGrafter"/>
</dbReference>
<dbReference type="GO" id="GO:0004420">
    <property type="term" value="F:hydroxymethylglutaryl-CoA reductase (NADPH) activity"/>
    <property type="evidence" value="ECO:0007669"/>
    <property type="project" value="UniProtKB-EC"/>
</dbReference>
<dbReference type="Pfam" id="PF00368">
    <property type="entry name" value="HMG-CoA_red"/>
    <property type="match status" value="1"/>
</dbReference>
<dbReference type="InterPro" id="IPR002202">
    <property type="entry name" value="HMG_CoA_Rdtase"/>
</dbReference>
<feature type="compositionally biased region" description="Pro residues" evidence="13">
    <location>
        <begin position="885"/>
        <end position="894"/>
    </location>
</feature>
<dbReference type="NCBIfam" id="TIGR00920">
    <property type="entry name" value="2A060605"/>
    <property type="match status" value="1"/>
</dbReference>
<evidence type="ECO:0000256" key="10">
    <source>
        <dbReference type="ARBA" id="ARBA00023180"/>
    </source>
</evidence>
<evidence type="ECO:0000256" key="1">
    <source>
        <dbReference type="ARBA" id="ARBA00004477"/>
    </source>
</evidence>
<dbReference type="EC" id="1.1.1.34" evidence="12"/>
<dbReference type="EMBL" id="JAODUO010000531">
    <property type="protein sequence ID" value="KAK2178713.1"/>
    <property type="molecule type" value="Genomic_DNA"/>
</dbReference>
<reference evidence="15" key="1">
    <citation type="journal article" date="2023" name="Mol. Biol. Evol.">
        <title>Third-Generation Sequencing Reveals the Adaptive Role of the Epigenome in Three Deep-Sea Polychaetes.</title>
        <authorList>
            <person name="Perez M."/>
            <person name="Aroh O."/>
            <person name="Sun Y."/>
            <person name="Lan Y."/>
            <person name="Juniper S.K."/>
            <person name="Young C.R."/>
            <person name="Angers B."/>
            <person name="Qian P.Y."/>
        </authorList>
    </citation>
    <scope>NUCLEOTIDE SEQUENCE</scope>
    <source>
        <strain evidence="15">R07B-5</strain>
    </source>
</reference>
<feature type="compositionally biased region" description="Basic and acidic residues" evidence="13">
    <location>
        <begin position="378"/>
        <end position="394"/>
    </location>
</feature>
<dbReference type="PANTHER" id="PTHR10572">
    <property type="entry name" value="3-HYDROXY-3-METHYLGLUTARYL-COENZYME A REDUCTASE"/>
    <property type="match status" value="1"/>
</dbReference>
<name>A0AAD9KW00_RIDPI</name>
<evidence type="ECO:0000256" key="7">
    <source>
        <dbReference type="ARBA" id="ARBA00022989"/>
    </source>
</evidence>
<dbReference type="InterPro" id="IPR000731">
    <property type="entry name" value="SSD"/>
</dbReference>
<evidence type="ECO:0000259" key="14">
    <source>
        <dbReference type="PROSITE" id="PS50156"/>
    </source>
</evidence>
<evidence type="ECO:0000313" key="16">
    <source>
        <dbReference type="Proteomes" id="UP001209878"/>
    </source>
</evidence>
<comment type="catalytic activity">
    <reaction evidence="11">
        <text>(R)-mevalonate + 2 NADP(+) + CoA = (3S)-3-hydroxy-3-methylglutaryl-CoA + 2 NADPH + 2 H(+)</text>
        <dbReference type="Rhea" id="RHEA:15989"/>
        <dbReference type="ChEBI" id="CHEBI:15378"/>
        <dbReference type="ChEBI" id="CHEBI:36464"/>
        <dbReference type="ChEBI" id="CHEBI:43074"/>
        <dbReference type="ChEBI" id="CHEBI:57287"/>
        <dbReference type="ChEBI" id="CHEBI:57783"/>
        <dbReference type="ChEBI" id="CHEBI:58349"/>
        <dbReference type="EC" id="1.1.1.34"/>
    </reaction>
    <physiologicalReaction direction="right-to-left" evidence="11">
        <dbReference type="Rhea" id="RHEA:15991"/>
    </physiologicalReaction>
</comment>
<dbReference type="PRINTS" id="PR00071">
    <property type="entry name" value="HMGCOARDTASE"/>
</dbReference>
<protein>
    <recommendedName>
        <fullName evidence="12">3-hydroxy-3-methylglutaryl coenzyme A reductase</fullName>
        <shortName evidence="12">HMG-CoA reductase</shortName>
        <ecNumber evidence="12">1.1.1.34</ecNumber>
    </recommendedName>
</protein>
<dbReference type="Gene3D" id="1.10.3270.10">
    <property type="entry name" value="HMGR, N-terminal domain"/>
    <property type="match status" value="1"/>
</dbReference>
<dbReference type="PROSITE" id="PS50065">
    <property type="entry name" value="HMG_COA_REDUCTASE_4"/>
    <property type="match status" value="1"/>
</dbReference>
<dbReference type="SUPFAM" id="SSF56542">
    <property type="entry name" value="Substrate-binding domain of HMG-CoA reductase"/>
    <property type="match status" value="1"/>
</dbReference>
<feature type="domain" description="SSD" evidence="14">
    <location>
        <begin position="60"/>
        <end position="217"/>
    </location>
</feature>
<proteinExistence type="inferred from homology"/>